<comment type="caution">
    <text evidence="1">The sequence shown here is derived from an EMBL/GenBank/DDBJ whole genome shotgun (WGS) entry which is preliminary data.</text>
</comment>
<dbReference type="Proteomes" id="UP000821865">
    <property type="component" value="Chromosome 4"/>
</dbReference>
<evidence type="ECO:0000313" key="1">
    <source>
        <dbReference type="EMBL" id="KAH7954780.1"/>
    </source>
</evidence>
<accession>A0ACB8D049</accession>
<sequence>MACCTVSGVETVEAEEVAIVLDVSQRGAKVVISDSKNAVRNYESGRVAETAIRILNRDGGPRQLVLLVWAPAHQGLRGNEKAHSVARGLTYRSTPGTSQVAETINRREDMRAYKEITPQESPLRIFRNIFQPFRECFKHNVSGTPDEQHSEIFRRAQGVRLAYNALLANFRAASPDYDVFSTHWPDAQWAFFVRVCMVHCTADQTPRPLTPRERCLLPLHNMDEFAGAFECRTKPGFIRGSCLM</sequence>
<organism evidence="1 2">
    <name type="scientific">Dermacentor silvarum</name>
    <name type="common">Tick</name>
    <dbReference type="NCBI Taxonomy" id="543639"/>
    <lineage>
        <taxon>Eukaryota</taxon>
        <taxon>Metazoa</taxon>
        <taxon>Ecdysozoa</taxon>
        <taxon>Arthropoda</taxon>
        <taxon>Chelicerata</taxon>
        <taxon>Arachnida</taxon>
        <taxon>Acari</taxon>
        <taxon>Parasitiformes</taxon>
        <taxon>Ixodida</taxon>
        <taxon>Ixodoidea</taxon>
        <taxon>Ixodidae</taxon>
        <taxon>Rhipicephalinae</taxon>
        <taxon>Dermacentor</taxon>
    </lineage>
</organism>
<keyword evidence="2" id="KW-1185">Reference proteome</keyword>
<evidence type="ECO:0000313" key="2">
    <source>
        <dbReference type="Proteomes" id="UP000821865"/>
    </source>
</evidence>
<proteinExistence type="predicted"/>
<gene>
    <name evidence="1" type="ORF">HPB49_021827</name>
</gene>
<protein>
    <submittedName>
        <fullName evidence="1">Uncharacterized protein</fullName>
    </submittedName>
</protein>
<name>A0ACB8D049_DERSI</name>
<reference evidence="1" key="1">
    <citation type="submission" date="2020-05" db="EMBL/GenBank/DDBJ databases">
        <title>Large-scale comparative analyses of tick genomes elucidate their genetic diversity and vector capacities.</title>
        <authorList>
            <person name="Jia N."/>
            <person name="Wang J."/>
            <person name="Shi W."/>
            <person name="Du L."/>
            <person name="Sun Y."/>
            <person name="Zhan W."/>
            <person name="Jiang J."/>
            <person name="Wang Q."/>
            <person name="Zhang B."/>
            <person name="Ji P."/>
            <person name="Sakyi L.B."/>
            <person name="Cui X."/>
            <person name="Yuan T."/>
            <person name="Jiang B."/>
            <person name="Yang W."/>
            <person name="Lam T.T.-Y."/>
            <person name="Chang Q."/>
            <person name="Ding S."/>
            <person name="Wang X."/>
            <person name="Zhu J."/>
            <person name="Ruan X."/>
            <person name="Zhao L."/>
            <person name="Wei J."/>
            <person name="Que T."/>
            <person name="Du C."/>
            <person name="Cheng J."/>
            <person name="Dai P."/>
            <person name="Han X."/>
            <person name="Huang E."/>
            <person name="Gao Y."/>
            <person name="Liu J."/>
            <person name="Shao H."/>
            <person name="Ye R."/>
            <person name="Li L."/>
            <person name="Wei W."/>
            <person name="Wang X."/>
            <person name="Wang C."/>
            <person name="Yang T."/>
            <person name="Huo Q."/>
            <person name="Li W."/>
            <person name="Guo W."/>
            <person name="Chen H."/>
            <person name="Zhou L."/>
            <person name="Ni X."/>
            <person name="Tian J."/>
            <person name="Zhou Y."/>
            <person name="Sheng Y."/>
            <person name="Liu T."/>
            <person name="Pan Y."/>
            <person name="Xia L."/>
            <person name="Li J."/>
            <person name="Zhao F."/>
            <person name="Cao W."/>
        </authorList>
    </citation>
    <scope>NUCLEOTIDE SEQUENCE</scope>
    <source>
        <strain evidence="1">Dsil-2018</strain>
    </source>
</reference>
<dbReference type="EMBL" id="CM023473">
    <property type="protein sequence ID" value="KAH7954780.1"/>
    <property type="molecule type" value="Genomic_DNA"/>
</dbReference>